<comment type="caution">
    <text evidence="1">The sequence shown here is derived from an EMBL/GenBank/DDBJ whole genome shotgun (WGS) entry which is preliminary data.</text>
</comment>
<gene>
    <name evidence="1" type="ORF">GCM10025864_09130</name>
</gene>
<reference evidence="2" key="1">
    <citation type="journal article" date="2019" name="Int. J. Syst. Evol. Microbiol.">
        <title>The Global Catalogue of Microorganisms (GCM) 10K type strain sequencing project: providing services to taxonomists for standard genome sequencing and annotation.</title>
        <authorList>
            <consortium name="The Broad Institute Genomics Platform"/>
            <consortium name="The Broad Institute Genome Sequencing Center for Infectious Disease"/>
            <person name="Wu L."/>
            <person name="Ma J."/>
        </authorList>
    </citation>
    <scope>NUCLEOTIDE SEQUENCE [LARGE SCALE GENOMIC DNA]</scope>
    <source>
        <strain evidence="2">NBRC 106348</strain>
    </source>
</reference>
<dbReference type="InterPro" id="IPR029058">
    <property type="entry name" value="AB_hydrolase_fold"/>
</dbReference>
<evidence type="ECO:0000313" key="2">
    <source>
        <dbReference type="Proteomes" id="UP001157091"/>
    </source>
</evidence>
<evidence type="ECO:0008006" key="3">
    <source>
        <dbReference type="Google" id="ProtNLM"/>
    </source>
</evidence>
<keyword evidence="2" id="KW-1185">Reference proteome</keyword>
<organism evidence="1 2">
    <name type="scientific">Luteimicrobium album</name>
    <dbReference type="NCBI Taxonomy" id="1054550"/>
    <lineage>
        <taxon>Bacteria</taxon>
        <taxon>Bacillati</taxon>
        <taxon>Actinomycetota</taxon>
        <taxon>Actinomycetes</taxon>
        <taxon>Micrococcales</taxon>
        <taxon>Luteimicrobium</taxon>
    </lineage>
</organism>
<dbReference type="EMBL" id="BSUK01000001">
    <property type="protein sequence ID" value="GMA23154.1"/>
    <property type="molecule type" value="Genomic_DNA"/>
</dbReference>
<proteinExistence type="predicted"/>
<evidence type="ECO:0000313" key="1">
    <source>
        <dbReference type="EMBL" id="GMA23154.1"/>
    </source>
</evidence>
<sequence length="120" mass="11950">MEQGRRGDAVALFMASTGMPDAAIAGARSGPGWPTLEAIAPTLAYDDAVLAGGGIPSATARIAVPTLVFSGSASPDVMQDAARATAAAIPGAEHRSLPDQTHALVPEVVAPVLTGFFAPA</sequence>
<protein>
    <recommendedName>
        <fullName evidence="3">Alpha/beta hydrolase</fullName>
    </recommendedName>
</protein>
<accession>A0ABQ6HXC0</accession>
<name>A0ABQ6HXC0_9MICO</name>
<dbReference type="Gene3D" id="3.40.50.1820">
    <property type="entry name" value="alpha/beta hydrolase"/>
    <property type="match status" value="1"/>
</dbReference>
<dbReference type="Proteomes" id="UP001157091">
    <property type="component" value="Unassembled WGS sequence"/>
</dbReference>
<dbReference type="SUPFAM" id="SSF53474">
    <property type="entry name" value="alpha/beta-Hydrolases"/>
    <property type="match status" value="1"/>
</dbReference>